<comment type="caution">
    <text evidence="1">The sequence shown here is derived from an EMBL/GenBank/DDBJ whole genome shotgun (WGS) entry which is preliminary data.</text>
</comment>
<dbReference type="RefSeq" id="WP_071313014.1">
    <property type="nucleotide sequence ID" value="NZ_MLQQ01000017.1"/>
</dbReference>
<proteinExistence type="predicted"/>
<dbReference type="EMBL" id="MLQQ01000017">
    <property type="protein sequence ID" value="OIJ13358.1"/>
    <property type="molecule type" value="Genomic_DNA"/>
</dbReference>
<organism evidence="1 2">
    <name type="scientific">Anaerobacillus arseniciselenatis</name>
    <dbReference type="NCBI Taxonomy" id="85682"/>
    <lineage>
        <taxon>Bacteria</taxon>
        <taxon>Bacillati</taxon>
        <taxon>Bacillota</taxon>
        <taxon>Bacilli</taxon>
        <taxon>Bacillales</taxon>
        <taxon>Bacillaceae</taxon>
        <taxon>Anaerobacillus</taxon>
    </lineage>
</organism>
<evidence type="ECO:0000313" key="1">
    <source>
        <dbReference type="EMBL" id="OIJ13358.1"/>
    </source>
</evidence>
<protein>
    <submittedName>
        <fullName evidence="1">Uncharacterized protein</fullName>
    </submittedName>
</protein>
<gene>
    <name evidence="1" type="ORF">BKP35_08980</name>
</gene>
<dbReference type="OrthoDB" id="2925608at2"/>
<keyword evidence="2" id="KW-1185">Reference proteome</keyword>
<name>A0A1S2LLF1_9BACI</name>
<dbReference type="Proteomes" id="UP000180098">
    <property type="component" value="Unassembled WGS sequence"/>
</dbReference>
<dbReference type="AlphaFoldDB" id="A0A1S2LLF1"/>
<accession>A0A1S2LLF1</accession>
<sequence>MKKVEFTAETLSEMTMNLLVKRLSEESPYLSNSEYGNGILEVIYNFNSVPKVTDRFSVIKQSDGEFAISFPRRKYEKNLLTKNIRTLYYVIQQYLSTRVVPQGKIIFEFNNGVIDGFQVINEGTYKDLARTGKSDLDLDEILFGEEDDEE</sequence>
<reference evidence="1 2" key="1">
    <citation type="submission" date="2016-10" db="EMBL/GenBank/DDBJ databases">
        <title>Draft genome sequences of four alkaliphilic bacteria belonging to the Anaerobacillus genus.</title>
        <authorList>
            <person name="Bassil N.M."/>
            <person name="Lloyd J.R."/>
        </authorList>
    </citation>
    <scope>NUCLEOTIDE SEQUENCE [LARGE SCALE GENOMIC DNA]</scope>
    <source>
        <strain evidence="1 2">DSM 15340</strain>
    </source>
</reference>
<evidence type="ECO:0000313" key="2">
    <source>
        <dbReference type="Proteomes" id="UP000180098"/>
    </source>
</evidence>